<gene>
    <name evidence="1" type="ORF">HX018_00355</name>
</gene>
<protein>
    <submittedName>
        <fullName evidence="1">RteC domain-containing protein</fullName>
    </submittedName>
</protein>
<dbReference type="RefSeq" id="WP_286650063.1">
    <property type="nucleotide sequence ID" value="NZ_JACAGK010000001.1"/>
</dbReference>
<organism evidence="1 2">
    <name type="scientific">Sphingobacterium hotanense</name>
    <dbReference type="NCBI Taxonomy" id="649196"/>
    <lineage>
        <taxon>Bacteria</taxon>
        <taxon>Pseudomonadati</taxon>
        <taxon>Bacteroidota</taxon>
        <taxon>Sphingobacteriia</taxon>
        <taxon>Sphingobacteriales</taxon>
        <taxon>Sphingobacteriaceae</taxon>
        <taxon>Sphingobacterium</taxon>
    </lineage>
</organism>
<dbReference type="EMBL" id="JACAGK010000001">
    <property type="protein sequence ID" value="MDM1046702.1"/>
    <property type="molecule type" value="Genomic_DNA"/>
</dbReference>
<dbReference type="Proteomes" id="UP001170954">
    <property type="component" value="Unassembled WGS sequence"/>
</dbReference>
<proteinExistence type="predicted"/>
<keyword evidence="2" id="KW-1185">Reference proteome</keyword>
<evidence type="ECO:0000313" key="2">
    <source>
        <dbReference type="Proteomes" id="UP001170954"/>
    </source>
</evidence>
<reference evidence="1" key="2">
    <citation type="journal article" date="2022" name="Sci. Total Environ.">
        <title>Prevalence, transmission, and molecular epidemiology of tet(X)-positive bacteria among humans, animals, and environmental niches in China: An epidemiological, and genomic-based study.</title>
        <authorList>
            <person name="Dong N."/>
            <person name="Zeng Y."/>
            <person name="Cai C."/>
            <person name="Sun C."/>
            <person name="Lu J."/>
            <person name="Liu C."/>
            <person name="Zhou H."/>
            <person name="Sun Q."/>
            <person name="Shu L."/>
            <person name="Wang H."/>
            <person name="Wang Y."/>
            <person name="Wang S."/>
            <person name="Wu C."/>
            <person name="Chan E.W."/>
            <person name="Chen G."/>
            <person name="Shen Z."/>
            <person name="Chen S."/>
            <person name="Zhang R."/>
        </authorList>
    </citation>
    <scope>NUCLEOTIDE SEQUENCE</scope>
    <source>
        <strain evidence="1">R1692</strain>
    </source>
</reference>
<dbReference type="InterPro" id="IPR018534">
    <property type="entry name" value="Tet_reg_excision_RteC"/>
</dbReference>
<accession>A0ABT7NHN4</accession>
<sequence length="283" mass="33139">MKKILNIVQDVEDEINSIILEAKYPVHQVEDTINIILRHLTTLRKYVQENGFKSEGDEIHFFKNVKPKVVSRLIFFNSVFKIETKRPNGGRKIIRKYLNAELHKLQCFFENNLEFYKYYRTNNTFLDRKLFLRGNADVKLNLDTFFFEADPTFSTSHDYKVAKIIANDMIQVYLEHQHDLNEKGTNILPSPALINWTGSKTSLIELIYALHHSGTFDNGNVEIKVIAKAMENAFNIDLGDFYHTYLEIRNRKVNRTKFLDTLKDTMLSAMDEQDESNFEEAII</sequence>
<name>A0ABT7NHN4_9SPHI</name>
<dbReference type="Pfam" id="PF09357">
    <property type="entry name" value="RteC"/>
    <property type="match status" value="1"/>
</dbReference>
<reference evidence="1" key="1">
    <citation type="submission" date="2020-06" db="EMBL/GenBank/DDBJ databases">
        <authorList>
            <person name="Dong N."/>
        </authorList>
    </citation>
    <scope>NUCLEOTIDE SEQUENCE</scope>
    <source>
        <strain evidence="1">R1692</strain>
    </source>
</reference>
<comment type="caution">
    <text evidence="1">The sequence shown here is derived from an EMBL/GenBank/DDBJ whole genome shotgun (WGS) entry which is preliminary data.</text>
</comment>
<evidence type="ECO:0000313" key="1">
    <source>
        <dbReference type="EMBL" id="MDM1046702.1"/>
    </source>
</evidence>